<evidence type="ECO:0000256" key="3">
    <source>
        <dbReference type="RuleBase" id="RU361235"/>
    </source>
</evidence>
<evidence type="ECO:0000256" key="1">
    <source>
        <dbReference type="ARBA" id="ARBA00005964"/>
    </source>
</evidence>
<organism evidence="6 7">
    <name type="scientific">Phyllosticta capitalensis</name>
    <dbReference type="NCBI Taxonomy" id="121624"/>
    <lineage>
        <taxon>Eukaryota</taxon>
        <taxon>Fungi</taxon>
        <taxon>Dikarya</taxon>
        <taxon>Ascomycota</taxon>
        <taxon>Pezizomycotina</taxon>
        <taxon>Dothideomycetes</taxon>
        <taxon>Dothideomycetes incertae sedis</taxon>
        <taxon>Botryosphaeriales</taxon>
        <taxon>Phyllostictaceae</taxon>
        <taxon>Phyllosticta</taxon>
    </lineage>
</organism>
<dbReference type="EMBL" id="JBBWRZ010000005">
    <property type="protein sequence ID" value="KAK8235887.1"/>
    <property type="molecule type" value="Genomic_DNA"/>
</dbReference>
<feature type="domain" description="Carboxylesterase type B" evidence="5">
    <location>
        <begin position="24"/>
        <end position="225"/>
    </location>
</feature>
<dbReference type="PROSITE" id="PS00122">
    <property type="entry name" value="CARBOXYLESTERASE_B_1"/>
    <property type="match status" value="1"/>
</dbReference>
<keyword evidence="3" id="KW-0732">Signal</keyword>
<evidence type="ECO:0000256" key="2">
    <source>
        <dbReference type="ARBA" id="ARBA00022801"/>
    </source>
</evidence>
<reference evidence="6 7" key="1">
    <citation type="submission" date="2024-04" db="EMBL/GenBank/DDBJ databases">
        <title>Phyllosticta paracitricarpa is synonymous to the EU quarantine fungus P. citricarpa based on phylogenomic analyses.</title>
        <authorList>
            <consortium name="Lawrence Berkeley National Laboratory"/>
            <person name="Van Ingen-Buijs V.A."/>
            <person name="Van Westerhoven A.C."/>
            <person name="Haridas S."/>
            <person name="Skiadas P."/>
            <person name="Martin F."/>
            <person name="Groenewald J.Z."/>
            <person name="Crous P.W."/>
            <person name="Seidl M.F."/>
        </authorList>
    </citation>
    <scope>NUCLEOTIDE SEQUENCE [LARGE SCALE GENOMIC DNA]</scope>
    <source>
        <strain evidence="6 7">CBS 123374</strain>
    </source>
</reference>
<feature type="region of interest" description="Disordered" evidence="4">
    <location>
        <begin position="229"/>
        <end position="260"/>
    </location>
</feature>
<dbReference type="Gene3D" id="3.40.50.1820">
    <property type="entry name" value="alpha/beta hydrolase"/>
    <property type="match status" value="1"/>
</dbReference>
<feature type="signal peptide" evidence="3">
    <location>
        <begin position="1"/>
        <end position="21"/>
    </location>
</feature>
<dbReference type="InterPro" id="IPR002018">
    <property type="entry name" value="CarbesteraseB"/>
</dbReference>
<evidence type="ECO:0000256" key="4">
    <source>
        <dbReference type="SAM" id="MobiDB-lite"/>
    </source>
</evidence>
<dbReference type="Pfam" id="PF00135">
    <property type="entry name" value="COesterase"/>
    <property type="match status" value="1"/>
</dbReference>
<evidence type="ECO:0000259" key="5">
    <source>
        <dbReference type="Pfam" id="PF00135"/>
    </source>
</evidence>
<evidence type="ECO:0000313" key="7">
    <source>
        <dbReference type="Proteomes" id="UP001492380"/>
    </source>
</evidence>
<gene>
    <name evidence="6" type="ORF">HDK90DRAFT_485961</name>
</gene>
<dbReference type="InterPro" id="IPR019826">
    <property type="entry name" value="Carboxylesterase_B_AS"/>
</dbReference>
<dbReference type="SUPFAM" id="SSF53474">
    <property type="entry name" value="alpha/beta-Hydrolases"/>
    <property type="match status" value="1"/>
</dbReference>
<dbReference type="EC" id="3.1.1.-" evidence="3"/>
<comment type="similarity">
    <text evidence="1 3">Belongs to the type-B carboxylesterase/lipase family.</text>
</comment>
<accession>A0ABR1YR24</accession>
<keyword evidence="2 3" id="KW-0378">Hydrolase</keyword>
<dbReference type="InterPro" id="IPR029058">
    <property type="entry name" value="AB_hydrolase_fold"/>
</dbReference>
<dbReference type="InterPro" id="IPR050309">
    <property type="entry name" value="Type-B_Carboxylest/Lipase"/>
</dbReference>
<dbReference type="PANTHER" id="PTHR11559">
    <property type="entry name" value="CARBOXYLESTERASE"/>
    <property type="match status" value="1"/>
</dbReference>
<protein>
    <recommendedName>
        <fullName evidence="3">Carboxylic ester hydrolase</fullName>
        <ecNumber evidence="3">3.1.1.-</ecNumber>
    </recommendedName>
</protein>
<keyword evidence="7" id="KW-1185">Reference proteome</keyword>
<evidence type="ECO:0000313" key="6">
    <source>
        <dbReference type="EMBL" id="KAK8235887.1"/>
    </source>
</evidence>
<proteinExistence type="inferred from homology"/>
<name>A0ABR1YR24_9PEZI</name>
<sequence>MLRFLLLFLLFFLSTSTTTHAFSDPLVTLSYGRFQGKYNVTYNITHFRKIPFGASTAGTNRFRAPQPPLPLPQDAIYDTDQDFSNCPQPPANGSEDCLYLGLYSRPWDGTTKRPVVLVFYGGGFIQGGASFTLPPPAYPILNESTSNDFVVVYSNYRVNSFGFLPGKAVKEAKDADLNVGLLDQLAALRWVKRWIGLFGGDSARVTVWGSSAGGGSVVAQVLAQAGREEDLREMDGRQETGIGGEAASASKGRREKSHQETNPTLLFHHALASSPFWPKTYAYNDAEAELLYSQLVDLSGCASSANTLACLKAADLQLLRNASKTISDLNKNTTSSFNWAPVIDGEVLRGPLSGLVPGALALAGAPIAGGGGDGCGGKGGSGAGLAAWAMYNTHEGESFVPAYLSNDTQNAQPNDPVLREWLRGYLPRFDEAQLAEVEELYPLSLVDGGTEAETAGQELDDLDTLNSTRARAGRVYRDSVLTCPGFWMAQAAVAKDGEEGDREDKAFVGEYAIPPAKHSNDVVYWNRINAVQLAAPFTYHGFAGAFGRFFMTGDPNLDPSSPFPAAQDRKPYTSVDGKPYVPVPPLRDGKEWVIKSDAFETRSVQRLRERCDFWRANAGSVPV</sequence>
<comment type="caution">
    <text evidence="6">The sequence shown here is derived from an EMBL/GenBank/DDBJ whole genome shotgun (WGS) entry which is preliminary data.</text>
</comment>
<feature type="compositionally biased region" description="Basic and acidic residues" evidence="4">
    <location>
        <begin position="229"/>
        <end position="238"/>
    </location>
</feature>
<feature type="chain" id="PRO_5045003143" description="Carboxylic ester hydrolase" evidence="3">
    <location>
        <begin position="22"/>
        <end position="623"/>
    </location>
</feature>
<dbReference type="Proteomes" id="UP001492380">
    <property type="component" value="Unassembled WGS sequence"/>
</dbReference>